<proteinExistence type="predicted"/>
<dbReference type="EMBL" id="MSIE01000020">
    <property type="protein sequence ID" value="OLF17152.1"/>
    <property type="molecule type" value="Genomic_DNA"/>
</dbReference>
<name>A0A1Q8CS00_9PSEU</name>
<reference evidence="1 2" key="1">
    <citation type="submission" date="2016-12" db="EMBL/GenBank/DDBJ databases">
        <title>The draft genome sequence of Actinophytocola sp. 11-183.</title>
        <authorList>
            <person name="Wang W."/>
            <person name="Yuan L."/>
        </authorList>
    </citation>
    <scope>NUCLEOTIDE SEQUENCE [LARGE SCALE GENOMIC DNA]</scope>
    <source>
        <strain evidence="1 2">11-183</strain>
    </source>
</reference>
<dbReference type="AlphaFoldDB" id="A0A1Q8CS00"/>
<gene>
    <name evidence="1" type="ORF">BU204_12920</name>
</gene>
<evidence type="ECO:0000313" key="2">
    <source>
        <dbReference type="Proteomes" id="UP000185596"/>
    </source>
</evidence>
<evidence type="ECO:0000313" key="1">
    <source>
        <dbReference type="EMBL" id="OLF17152.1"/>
    </source>
</evidence>
<comment type="caution">
    <text evidence="1">The sequence shown here is derived from an EMBL/GenBank/DDBJ whole genome shotgun (WGS) entry which is preliminary data.</text>
</comment>
<organism evidence="1 2">
    <name type="scientific">Actinophytocola xanthii</name>
    <dbReference type="NCBI Taxonomy" id="1912961"/>
    <lineage>
        <taxon>Bacteria</taxon>
        <taxon>Bacillati</taxon>
        <taxon>Actinomycetota</taxon>
        <taxon>Actinomycetes</taxon>
        <taxon>Pseudonocardiales</taxon>
        <taxon>Pseudonocardiaceae</taxon>
    </lineage>
</organism>
<sequence length="225" mass="24094">MKGRQSNSISVGGDVSGSVVAGNRNVVQHTPRPQTAEAGEPAEGLTPRLGFVFDIVGYGGRLAEGKADLEERLSSLTRRVVADLGIDLEDTRYAVSGDGIVVFLPVGVASTRVLPTLICAASSRLASDNNRFRDRMRLRLAVGSGLLGDGPLGFTGDLVVDLHRLVDSDVLRQAVRENPKADLAILVSAALHDEVVRPGYLDARDFTRCEVTTKEFSAPAWLRLC</sequence>
<dbReference type="STRING" id="1912961.BU204_12920"/>
<keyword evidence="2" id="KW-1185">Reference proteome</keyword>
<protein>
    <recommendedName>
        <fullName evidence="3">Guanylate cyclase domain-containing protein</fullName>
    </recommendedName>
</protein>
<dbReference type="RefSeq" id="WP_075125891.1">
    <property type="nucleotide sequence ID" value="NZ_MSIE01000020.1"/>
</dbReference>
<accession>A0A1Q8CS00</accession>
<dbReference type="Proteomes" id="UP000185596">
    <property type="component" value="Unassembled WGS sequence"/>
</dbReference>
<dbReference type="OrthoDB" id="4149396at2"/>
<evidence type="ECO:0008006" key="3">
    <source>
        <dbReference type="Google" id="ProtNLM"/>
    </source>
</evidence>